<comment type="similarity">
    <text evidence="3 8">Belongs to the class-I DAHP synthase family.</text>
</comment>
<dbReference type="Gene3D" id="3.20.20.70">
    <property type="entry name" value="Aldolase class I"/>
    <property type="match status" value="1"/>
</dbReference>
<comment type="caution">
    <text evidence="10">The sequence shown here is derived from an EMBL/GenBank/DDBJ whole genome shotgun (WGS) entry which is preliminary data.</text>
</comment>
<dbReference type="PIRSF" id="PIRSF001361">
    <property type="entry name" value="DAHP_synthase"/>
    <property type="match status" value="1"/>
</dbReference>
<evidence type="ECO:0000256" key="7">
    <source>
        <dbReference type="ARBA" id="ARBA00047508"/>
    </source>
</evidence>
<accession>A0AAE0TW86</accession>
<dbReference type="GO" id="GO:0008652">
    <property type="term" value="P:amino acid biosynthetic process"/>
    <property type="evidence" value="ECO:0007669"/>
    <property type="project" value="UniProtKB-KW"/>
</dbReference>
<dbReference type="GO" id="GO:0009073">
    <property type="term" value="P:aromatic amino acid family biosynthetic process"/>
    <property type="evidence" value="ECO:0007669"/>
    <property type="project" value="UniProtKB-KW"/>
</dbReference>
<protein>
    <recommendedName>
        <fullName evidence="8">Phospho-2-dehydro-3-deoxyheptonate aldolase</fullName>
        <ecNumber evidence="8">2.5.1.54</ecNumber>
    </recommendedName>
</protein>
<evidence type="ECO:0000256" key="1">
    <source>
        <dbReference type="ARBA" id="ARBA00003726"/>
    </source>
</evidence>
<comment type="function">
    <text evidence="1">Stereospecific condensation of phosphoenolpyruvate (PEP) and D-erythrose-4-phosphate (E4P) giving rise to 3-deoxy-D-arabino-heptulosonate-7-phosphate (DAHP).</text>
</comment>
<dbReference type="FunFam" id="3.20.20.70:FF:000005">
    <property type="entry name" value="Phospho-2-dehydro-3-deoxyheptonate aldolase"/>
    <property type="match status" value="1"/>
</dbReference>
<dbReference type="SUPFAM" id="SSF51569">
    <property type="entry name" value="Aldolase"/>
    <property type="match status" value="1"/>
</dbReference>
<dbReference type="EMBL" id="JAULSW010000005">
    <property type="protein sequence ID" value="KAK3381909.1"/>
    <property type="molecule type" value="Genomic_DNA"/>
</dbReference>
<sequence>MTLIKPSSRKVLGQDPLIPPALLISEIPMTESALHTVVKGRRDAVAVIMGRSDRLLVVVGPCSLHDPATALEYAARLKALSDKLSDDLVVVMRAYLEKPRTTVGWKGLINDPDIDQTFKINKGLRVSRQLFHDLTSAGVPIATEMLDTISPQFLADFISVGAIGARTTESQLHRELASGLSFPVGFKNGTDGSLGVAIDAIGAAASKHHFMGVTKAGLAAITRTKGNEHGFVIMRGGTSGTNYDKASIQAAKEVLNKKGQKQAIMVDCSHGNSNKDHRNQPKVAKVVADQVREGEKAIIGLMIESNINEGNQKVPAEGPAALKKGVSITDACIDWDNTVTVLEDLAAAVRERRKVNAGSANGNGEDHKATLLEEE</sequence>
<keyword evidence="11" id="KW-1185">Reference proteome</keyword>
<dbReference type="PANTHER" id="PTHR21225:SF12">
    <property type="entry name" value="PHOSPHO-2-DEHYDRO-3-DEOXYHEPTONATE ALDOLASE, TYROSINE-INHIBITED"/>
    <property type="match status" value="1"/>
</dbReference>
<dbReference type="EC" id="2.5.1.54" evidence="8"/>
<dbReference type="Proteomes" id="UP001285441">
    <property type="component" value="Unassembled WGS sequence"/>
</dbReference>
<feature type="domain" description="DAHP synthetase I/KDSA" evidence="9">
    <location>
        <begin position="46"/>
        <end position="342"/>
    </location>
</feature>
<evidence type="ECO:0000313" key="10">
    <source>
        <dbReference type="EMBL" id="KAK3381909.1"/>
    </source>
</evidence>
<evidence type="ECO:0000256" key="8">
    <source>
        <dbReference type="PIRNR" id="PIRNR001361"/>
    </source>
</evidence>
<evidence type="ECO:0000256" key="3">
    <source>
        <dbReference type="ARBA" id="ARBA00007985"/>
    </source>
</evidence>
<evidence type="ECO:0000256" key="2">
    <source>
        <dbReference type="ARBA" id="ARBA00004688"/>
    </source>
</evidence>
<keyword evidence="5 8" id="KW-0808">Transferase</keyword>
<evidence type="ECO:0000256" key="4">
    <source>
        <dbReference type="ARBA" id="ARBA00022605"/>
    </source>
</evidence>
<keyword evidence="6 8" id="KW-0057">Aromatic amino acid biosynthesis</keyword>
<proteinExistence type="inferred from homology"/>
<evidence type="ECO:0000259" key="9">
    <source>
        <dbReference type="Pfam" id="PF00793"/>
    </source>
</evidence>
<dbReference type="InterPro" id="IPR006219">
    <property type="entry name" value="DAHP_synth_1"/>
</dbReference>
<dbReference type="PANTHER" id="PTHR21225">
    <property type="entry name" value="PHOSPHO-2-DEHYDRO-3-DEOXYHEPTONATE ALDOLASE DAHP SYNTHETASE"/>
    <property type="match status" value="1"/>
</dbReference>
<organism evidence="10 11">
    <name type="scientific">Podospora didyma</name>
    <dbReference type="NCBI Taxonomy" id="330526"/>
    <lineage>
        <taxon>Eukaryota</taxon>
        <taxon>Fungi</taxon>
        <taxon>Dikarya</taxon>
        <taxon>Ascomycota</taxon>
        <taxon>Pezizomycotina</taxon>
        <taxon>Sordariomycetes</taxon>
        <taxon>Sordariomycetidae</taxon>
        <taxon>Sordariales</taxon>
        <taxon>Podosporaceae</taxon>
        <taxon>Podospora</taxon>
    </lineage>
</organism>
<reference evidence="10" key="1">
    <citation type="journal article" date="2023" name="Mol. Phylogenet. Evol.">
        <title>Genome-scale phylogeny and comparative genomics of the fungal order Sordariales.</title>
        <authorList>
            <person name="Hensen N."/>
            <person name="Bonometti L."/>
            <person name="Westerberg I."/>
            <person name="Brannstrom I.O."/>
            <person name="Guillou S."/>
            <person name="Cros-Aarteil S."/>
            <person name="Calhoun S."/>
            <person name="Haridas S."/>
            <person name="Kuo A."/>
            <person name="Mondo S."/>
            <person name="Pangilinan J."/>
            <person name="Riley R."/>
            <person name="LaButti K."/>
            <person name="Andreopoulos B."/>
            <person name="Lipzen A."/>
            <person name="Chen C."/>
            <person name="Yan M."/>
            <person name="Daum C."/>
            <person name="Ng V."/>
            <person name="Clum A."/>
            <person name="Steindorff A."/>
            <person name="Ohm R.A."/>
            <person name="Martin F."/>
            <person name="Silar P."/>
            <person name="Natvig D.O."/>
            <person name="Lalanne C."/>
            <person name="Gautier V."/>
            <person name="Ament-Velasquez S.L."/>
            <person name="Kruys A."/>
            <person name="Hutchinson M.I."/>
            <person name="Powell A.J."/>
            <person name="Barry K."/>
            <person name="Miller A.N."/>
            <person name="Grigoriev I.V."/>
            <person name="Debuchy R."/>
            <person name="Gladieux P."/>
            <person name="Hiltunen Thoren M."/>
            <person name="Johannesson H."/>
        </authorList>
    </citation>
    <scope>NUCLEOTIDE SEQUENCE</scope>
    <source>
        <strain evidence="10">CBS 232.78</strain>
    </source>
</reference>
<evidence type="ECO:0000256" key="6">
    <source>
        <dbReference type="ARBA" id="ARBA00023141"/>
    </source>
</evidence>
<dbReference type="NCBIfam" id="NF009395">
    <property type="entry name" value="PRK12755.1"/>
    <property type="match status" value="1"/>
</dbReference>
<dbReference type="GO" id="GO:0005737">
    <property type="term" value="C:cytoplasm"/>
    <property type="evidence" value="ECO:0007669"/>
    <property type="project" value="TreeGrafter"/>
</dbReference>
<dbReference type="GO" id="GO:0003849">
    <property type="term" value="F:3-deoxy-7-phosphoheptulonate synthase activity"/>
    <property type="evidence" value="ECO:0007669"/>
    <property type="project" value="UniProtKB-EC"/>
</dbReference>
<evidence type="ECO:0000256" key="5">
    <source>
        <dbReference type="ARBA" id="ARBA00022679"/>
    </source>
</evidence>
<comment type="catalytic activity">
    <reaction evidence="7 8">
        <text>D-erythrose 4-phosphate + phosphoenolpyruvate + H2O = 7-phospho-2-dehydro-3-deoxy-D-arabino-heptonate + phosphate</text>
        <dbReference type="Rhea" id="RHEA:14717"/>
        <dbReference type="ChEBI" id="CHEBI:15377"/>
        <dbReference type="ChEBI" id="CHEBI:16897"/>
        <dbReference type="ChEBI" id="CHEBI:43474"/>
        <dbReference type="ChEBI" id="CHEBI:58394"/>
        <dbReference type="ChEBI" id="CHEBI:58702"/>
        <dbReference type="EC" id="2.5.1.54"/>
    </reaction>
</comment>
<evidence type="ECO:0000313" key="11">
    <source>
        <dbReference type="Proteomes" id="UP001285441"/>
    </source>
</evidence>
<dbReference type="AlphaFoldDB" id="A0AAE0TW86"/>
<comment type="pathway">
    <text evidence="2">Metabolic intermediate biosynthesis; chorismate biosynthesis; chorismate from D-erythrose 4-phosphate and phosphoenolpyruvate: step 1/7.</text>
</comment>
<gene>
    <name evidence="10" type="ORF">B0H63DRAFT_396773</name>
</gene>
<dbReference type="InterPro" id="IPR006218">
    <property type="entry name" value="DAHP1/KDSA"/>
</dbReference>
<dbReference type="InterPro" id="IPR013785">
    <property type="entry name" value="Aldolase_TIM"/>
</dbReference>
<dbReference type="Pfam" id="PF00793">
    <property type="entry name" value="DAHP_synth_1"/>
    <property type="match status" value="1"/>
</dbReference>
<keyword evidence="4 8" id="KW-0028">Amino-acid biosynthesis</keyword>
<dbReference type="NCBIfam" id="TIGR00034">
    <property type="entry name" value="aroFGH"/>
    <property type="match status" value="1"/>
</dbReference>
<name>A0AAE0TW86_9PEZI</name>
<reference evidence="10" key="2">
    <citation type="submission" date="2023-06" db="EMBL/GenBank/DDBJ databases">
        <authorList>
            <consortium name="Lawrence Berkeley National Laboratory"/>
            <person name="Haridas S."/>
            <person name="Hensen N."/>
            <person name="Bonometti L."/>
            <person name="Westerberg I."/>
            <person name="Brannstrom I.O."/>
            <person name="Guillou S."/>
            <person name="Cros-Aarteil S."/>
            <person name="Calhoun S."/>
            <person name="Kuo A."/>
            <person name="Mondo S."/>
            <person name="Pangilinan J."/>
            <person name="Riley R."/>
            <person name="LaButti K."/>
            <person name="Andreopoulos B."/>
            <person name="Lipzen A."/>
            <person name="Chen C."/>
            <person name="Yanf M."/>
            <person name="Daum C."/>
            <person name="Ng V."/>
            <person name="Clum A."/>
            <person name="Steindorff A."/>
            <person name="Ohm R."/>
            <person name="Martin F."/>
            <person name="Silar P."/>
            <person name="Natvig D."/>
            <person name="Lalanne C."/>
            <person name="Gautier V."/>
            <person name="Ament-velasquez S.L."/>
            <person name="Kruys A."/>
            <person name="Hutchinson M.I."/>
            <person name="Powell A.J."/>
            <person name="Barry K."/>
            <person name="Miller A.N."/>
            <person name="Grigoriev I.V."/>
            <person name="Debuchy R."/>
            <person name="Gladieux P."/>
            <person name="Thoren M.H."/>
            <person name="Johannesson H."/>
        </authorList>
    </citation>
    <scope>NUCLEOTIDE SEQUENCE</scope>
    <source>
        <strain evidence="10">CBS 232.78</strain>
    </source>
</reference>